<organism evidence="1">
    <name type="scientific">Arundo donax</name>
    <name type="common">Giant reed</name>
    <name type="synonym">Donax arundinaceus</name>
    <dbReference type="NCBI Taxonomy" id="35708"/>
    <lineage>
        <taxon>Eukaryota</taxon>
        <taxon>Viridiplantae</taxon>
        <taxon>Streptophyta</taxon>
        <taxon>Embryophyta</taxon>
        <taxon>Tracheophyta</taxon>
        <taxon>Spermatophyta</taxon>
        <taxon>Magnoliopsida</taxon>
        <taxon>Liliopsida</taxon>
        <taxon>Poales</taxon>
        <taxon>Poaceae</taxon>
        <taxon>PACMAD clade</taxon>
        <taxon>Arundinoideae</taxon>
        <taxon>Arundineae</taxon>
        <taxon>Arundo</taxon>
    </lineage>
</organism>
<sequence length="48" mass="5083">MTMTTGMKGRCPSARTSVVGGHCHDSRVHSLRSPSAVCRLPSLLSSNL</sequence>
<reference evidence="1" key="2">
    <citation type="journal article" date="2015" name="Data Brief">
        <title>Shoot transcriptome of the giant reed, Arundo donax.</title>
        <authorList>
            <person name="Barrero R.A."/>
            <person name="Guerrero F.D."/>
            <person name="Moolhuijzen P."/>
            <person name="Goolsby J.A."/>
            <person name="Tidwell J."/>
            <person name="Bellgard S.E."/>
            <person name="Bellgard M.I."/>
        </authorList>
    </citation>
    <scope>NUCLEOTIDE SEQUENCE</scope>
    <source>
        <tissue evidence="1">Shoot tissue taken approximately 20 cm above the soil surface</tissue>
    </source>
</reference>
<dbReference type="EMBL" id="GBRH01272123">
    <property type="protein sequence ID" value="JAD25772.1"/>
    <property type="molecule type" value="Transcribed_RNA"/>
</dbReference>
<reference evidence="1" key="1">
    <citation type="submission" date="2014-09" db="EMBL/GenBank/DDBJ databases">
        <authorList>
            <person name="Magalhaes I.L.F."/>
            <person name="Oliveira U."/>
            <person name="Santos F.R."/>
            <person name="Vidigal T.H.D.A."/>
            <person name="Brescovit A.D."/>
            <person name="Santos A.J."/>
        </authorList>
    </citation>
    <scope>NUCLEOTIDE SEQUENCE</scope>
    <source>
        <tissue evidence="1">Shoot tissue taken approximately 20 cm above the soil surface</tissue>
    </source>
</reference>
<dbReference type="AlphaFoldDB" id="A0A0A8YT76"/>
<name>A0A0A8YT76_ARUDO</name>
<accession>A0A0A8YT76</accession>
<proteinExistence type="predicted"/>
<evidence type="ECO:0000313" key="1">
    <source>
        <dbReference type="EMBL" id="JAD25772.1"/>
    </source>
</evidence>
<protein>
    <submittedName>
        <fullName evidence="1">Uncharacterized protein</fullName>
    </submittedName>
</protein>